<reference evidence="1 2" key="1">
    <citation type="journal article" date="2023" name="Arcadia Sci">
        <title>De novo assembly of a long-read Amblyomma americanum tick genome.</title>
        <authorList>
            <person name="Chou S."/>
            <person name="Poskanzer K.E."/>
            <person name="Rollins M."/>
            <person name="Thuy-Boun P.S."/>
        </authorList>
    </citation>
    <scope>NUCLEOTIDE SEQUENCE [LARGE SCALE GENOMIC DNA]</scope>
    <source>
        <strain evidence="1">F_SG_1</strain>
        <tissue evidence="1">Salivary glands</tissue>
    </source>
</reference>
<proteinExistence type="predicted"/>
<evidence type="ECO:0000313" key="2">
    <source>
        <dbReference type="Proteomes" id="UP001321473"/>
    </source>
</evidence>
<name>A0AAQ4DPB5_AMBAM</name>
<gene>
    <name evidence="1" type="ORF">V5799_033080</name>
</gene>
<keyword evidence="2" id="KW-1185">Reference proteome</keyword>
<evidence type="ECO:0000313" key="1">
    <source>
        <dbReference type="EMBL" id="KAK8764305.1"/>
    </source>
</evidence>
<protein>
    <submittedName>
        <fullName evidence="1">Uncharacterized protein</fullName>
    </submittedName>
</protein>
<sequence length="162" mass="18273">MHVTLGVLRTGDERINSALASGIDRIVADQIDYDGETDVFHERCEDVAKMNRRNRHYELYRNALASMVEHRKKYCQFVRTVDFGGDPVVALNNWSSLVANSLNESMQPFLFRVADEALGTTDSGRNTPPILDLEEVCFTLNVREISGDVIDLSNVNLRSIPK</sequence>
<organism evidence="1 2">
    <name type="scientific">Amblyomma americanum</name>
    <name type="common">Lone star tick</name>
    <dbReference type="NCBI Taxonomy" id="6943"/>
    <lineage>
        <taxon>Eukaryota</taxon>
        <taxon>Metazoa</taxon>
        <taxon>Ecdysozoa</taxon>
        <taxon>Arthropoda</taxon>
        <taxon>Chelicerata</taxon>
        <taxon>Arachnida</taxon>
        <taxon>Acari</taxon>
        <taxon>Parasitiformes</taxon>
        <taxon>Ixodida</taxon>
        <taxon>Ixodoidea</taxon>
        <taxon>Ixodidae</taxon>
        <taxon>Amblyomminae</taxon>
        <taxon>Amblyomma</taxon>
    </lineage>
</organism>
<dbReference type="EMBL" id="JARKHS020028401">
    <property type="protein sequence ID" value="KAK8764305.1"/>
    <property type="molecule type" value="Genomic_DNA"/>
</dbReference>
<dbReference type="AlphaFoldDB" id="A0AAQ4DPB5"/>
<dbReference type="Proteomes" id="UP001321473">
    <property type="component" value="Unassembled WGS sequence"/>
</dbReference>
<comment type="caution">
    <text evidence="1">The sequence shown here is derived from an EMBL/GenBank/DDBJ whole genome shotgun (WGS) entry which is preliminary data.</text>
</comment>
<accession>A0AAQ4DPB5</accession>